<keyword evidence="2" id="KW-0808">Transferase</keyword>
<dbReference type="OrthoDB" id="25818at2759"/>
<dbReference type="CDD" id="cd03357">
    <property type="entry name" value="LbH_MAT_GAT"/>
    <property type="match status" value="1"/>
</dbReference>
<dbReference type="PANTHER" id="PTHR23416:SF23">
    <property type="entry name" value="ACETYLTRANSFERASE C18B11.09C-RELATED"/>
    <property type="match status" value="1"/>
</dbReference>
<gene>
    <name evidence="4" type="ORF">ASPCAL13914</name>
</gene>
<dbReference type="InterPro" id="IPR001451">
    <property type="entry name" value="Hexapep"/>
</dbReference>
<dbReference type="STRING" id="454130.A0A0U5GGB8"/>
<proteinExistence type="inferred from homology"/>
<dbReference type="OMA" id="PFRNMPD"/>
<evidence type="ECO:0000256" key="2">
    <source>
        <dbReference type="ARBA" id="ARBA00022679"/>
    </source>
</evidence>
<dbReference type="Proteomes" id="UP000054771">
    <property type="component" value="Unassembled WGS sequence"/>
</dbReference>
<dbReference type="InterPro" id="IPR011004">
    <property type="entry name" value="Trimer_LpxA-like_sf"/>
</dbReference>
<dbReference type="SMART" id="SM01266">
    <property type="entry name" value="Mac"/>
    <property type="match status" value="1"/>
</dbReference>
<name>A0A0U5GGB8_ASPCI</name>
<dbReference type="AlphaFoldDB" id="A0A0U5GGB8"/>
<comment type="similarity">
    <text evidence="1">Belongs to the transferase hexapeptide repeat family.</text>
</comment>
<dbReference type="SUPFAM" id="SSF51161">
    <property type="entry name" value="Trimeric LpxA-like enzymes"/>
    <property type="match status" value="1"/>
</dbReference>
<dbReference type="InterPro" id="IPR051159">
    <property type="entry name" value="Hexapeptide_acetyltransf"/>
</dbReference>
<organism evidence="4 5">
    <name type="scientific">Aspergillus calidoustus</name>
    <dbReference type="NCBI Taxonomy" id="454130"/>
    <lineage>
        <taxon>Eukaryota</taxon>
        <taxon>Fungi</taxon>
        <taxon>Dikarya</taxon>
        <taxon>Ascomycota</taxon>
        <taxon>Pezizomycotina</taxon>
        <taxon>Eurotiomycetes</taxon>
        <taxon>Eurotiomycetidae</taxon>
        <taxon>Eurotiales</taxon>
        <taxon>Aspergillaceae</taxon>
        <taxon>Aspergillus</taxon>
        <taxon>Aspergillus subgen. Nidulantes</taxon>
    </lineage>
</organism>
<dbReference type="InterPro" id="IPR024688">
    <property type="entry name" value="Mac_dom"/>
</dbReference>
<dbReference type="EMBL" id="CDMC01000020">
    <property type="protein sequence ID" value="CEL10803.1"/>
    <property type="molecule type" value="Genomic_DNA"/>
</dbReference>
<protein>
    <submittedName>
        <fullName evidence="4">Putative Nodulation protein L</fullName>
    </submittedName>
</protein>
<evidence type="ECO:0000313" key="5">
    <source>
        <dbReference type="Proteomes" id="UP000054771"/>
    </source>
</evidence>
<dbReference type="GO" id="GO:0008374">
    <property type="term" value="F:O-acyltransferase activity"/>
    <property type="evidence" value="ECO:0007669"/>
    <property type="project" value="TreeGrafter"/>
</dbReference>
<dbReference type="Pfam" id="PF12464">
    <property type="entry name" value="Mac"/>
    <property type="match status" value="1"/>
</dbReference>
<feature type="domain" description="Maltose/galactoside acetyltransferase" evidence="3">
    <location>
        <begin position="26"/>
        <end position="86"/>
    </location>
</feature>
<dbReference type="Pfam" id="PF14602">
    <property type="entry name" value="Hexapep_2"/>
    <property type="match status" value="1"/>
</dbReference>
<accession>A0A0U5GGB8</accession>
<keyword evidence="5" id="KW-1185">Reference proteome</keyword>
<dbReference type="GO" id="GO:0016407">
    <property type="term" value="F:acetyltransferase activity"/>
    <property type="evidence" value="ECO:0007669"/>
    <property type="project" value="InterPro"/>
</dbReference>
<evidence type="ECO:0000259" key="3">
    <source>
        <dbReference type="SMART" id="SM01266"/>
    </source>
</evidence>
<evidence type="ECO:0000313" key="4">
    <source>
        <dbReference type="EMBL" id="CEL10803.1"/>
    </source>
</evidence>
<reference evidence="5" key="1">
    <citation type="journal article" date="2016" name="Genome Announc.">
        <title>Draft genome sequences of fungus Aspergillus calidoustus.</title>
        <authorList>
            <person name="Horn F."/>
            <person name="Linde J."/>
            <person name="Mattern D.J."/>
            <person name="Walther G."/>
            <person name="Guthke R."/>
            <person name="Scherlach K."/>
            <person name="Martin K."/>
            <person name="Brakhage A.A."/>
            <person name="Petzke L."/>
            <person name="Valiante V."/>
        </authorList>
    </citation>
    <scope>NUCLEOTIDE SEQUENCE [LARGE SCALE GENOMIC DNA]</scope>
    <source>
        <strain evidence="5">SF006504</strain>
    </source>
</reference>
<dbReference type="Gene3D" id="2.160.10.10">
    <property type="entry name" value="Hexapeptide repeat proteins"/>
    <property type="match status" value="1"/>
</dbReference>
<sequence>MAKQQKDPEIIELARGLQNTPWCDEYEKMISGMLYNPLHQPLVDARHRARCLTYKFNNLDPSSGTHDQVAETRIKLLGDMLGRVGKGTFIEPPFNPDYGCNVIVGKNFFANFGLTILDTSLVIIGNRVQFGPNVSLFGAGHETSVLSRIKFIEFGHPIRIEDDCWIGGNVTILPGVTIGRGCTVGAGAVVTKSLPPYSIALGAPARVVKTLPTVEEERADPDSPYRDMPDRM</sequence>
<dbReference type="PANTHER" id="PTHR23416">
    <property type="entry name" value="SIALIC ACID SYNTHASE-RELATED"/>
    <property type="match status" value="1"/>
</dbReference>
<evidence type="ECO:0000256" key="1">
    <source>
        <dbReference type="ARBA" id="ARBA00007274"/>
    </source>
</evidence>